<organism evidence="11 12">
    <name type="scientific">Anaerovibrio slackiae</name>
    <dbReference type="NCBI Taxonomy" id="2652309"/>
    <lineage>
        <taxon>Bacteria</taxon>
        <taxon>Bacillati</taxon>
        <taxon>Bacillota</taxon>
        <taxon>Negativicutes</taxon>
        <taxon>Selenomonadales</taxon>
        <taxon>Selenomonadaceae</taxon>
        <taxon>Anaerovibrio</taxon>
    </lineage>
</organism>
<keyword evidence="12" id="KW-1185">Reference proteome</keyword>
<dbReference type="Pfam" id="PF01061">
    <property type="entry name" value="ABC2_membrane"/>
    <property type="match status" value="1"/>
</dbReference>
<accession>A0A6I2UIJ0</accession>
<comment type="caution">
    <text evidence="11">The sequence shown here is derived from an EMBL/GenBank/DDBJ whole genome shotgun (WGS) entry which is preliminary data.</text>
</comment>
<protein>
    <recommendedName>
        <fullName evidence="9">Transport permease protein</fullName>
    </recommendedName>
</protein>
<keyword evidence="8 9" id="KW-0472">Membrane</keyword>
<evidence type="ECO:0000256" key="6">
    <source>
        <dbReference type="ARBA" id="ARBA00022692"/>
    </source>
</evidence>
<dbReference type="InterPro" id="IPR047817">
    <property type="entry name" value="ABC2_TM_bact-type"/>
</dbReference>
<keyword evidence="5" id="KW-0997">Cell inner membrane</keyword>
<dbReference type="GO" id="GO:0140359">
    <property type="term" value="F:ABC-type transporter activity"/>
    <property type="evidence" value="ECO:0007669"/>
    <property type="project" value="InterPro"/>
</dbReference>
<evidence type="ECO:0000256" key="5">
    <source>
        <dbReference type="ARBA" id="ARBA00022519"/>
    </source>
</evidence>
<evidence type="ECO:0000256" key="7">
    <source>
        <dbReference type="ARBA" id="ARBA00022989"/>
    </source>
</evidence>
<evidence type="ECO:0000256" key="9">
    <source>
        <dbReference type="RuleBase" id="RU361157"/>
    </source>
</evidence>
<sequence length="263" mass="30008">MITIKEYLVDIYKARFFWSHLVRAELNVKYRRSFFGMLWTLLHPLLLTILLAVVFGTIFKSPFLDFAPFVYSGLIVWDFVVSSVTTGSNSIINAEAYIRQFKHPMAIYSLKQALVCSINLLIAGIGLLVWCTVMYPQNFLISICALPFSIVLLIFMSWGITTLTAFINVKFRDFQQFSLIILQAIWFVSPVYFEPKIFVAAGLTELLVYNPVTHILNLARKPLLEGVFPDAIDYLFAVGIIVALAIVCAYQVSKEEKELVYFL</sequence>
<dbReference type="PANTHER" id="PTHR30413:SF8">
    <property type="entry name" value="TRANSPORT PERMEASE PROTEIN"/>
    <property type="match status" value="1"/>
</dbReference>
<dbReference type="AlphaFoldDB" id="A0A6I2UIJ0"/>
<dbReference type="InterPro" id="IPR013525">
    <property type="entry name" value="ABC2_TM"/>
</dbReference>
<keyword evidence="3 9" id="KW-0813">Transport</keyword>
<feature type="transmembrane region" description="Helical" evidence="9">
    <location>
        <begin position="71"/>
        <end position="92"/>
    </location>
</feature>
<evidence type="ECO:0000256" key="4">
    <source>
        <dbReference type="ARBA" id="ARBA00022475"/>
    </source>
</evidence>
<comment type="similarity">
    <text evidence="2 9">Belongs to the ABC-2 integral membrane protein family.</text>
</comment>
<dbReference type="RefSeq" id="WP_154407555.1">
    <property type="nucleotide sequence ID" value="NZ_VUNR01000022.1"/>
</dbReference>
<keyword evidence="6 9" id="KW-0812">Transmembrane</keyword>
<name>A0A6I2UIJ0_9FIRM</name>
<dbReference type="GO" id="GO:0005886">
    <property type="term" value="C:plasma membrane"/>
    <property type="evidence" value="ECO:0007669"/>
    <property type="project" value="UniProtKB-SubCell"/>
</dbReference>
<feature type="transmembrane region" description="Helical" evidence="9">
    <location>
        <begin position="231"/>
        <end position="253"/>
    </location>
</feature>
<feature type="transmembrane region" description="Helical" evidence="9">
    <location>
        <begin position="113"/>
        <end position="133"/>
    </location>
</feature>
<feature type="transmembrane region" description="Helical" evidence="9">
    <location>
        <begin position="174"/>
        <end position="193"/>
    </location>
</feature>
<dbReference type="PROSITE" id="PS51012">
    <property type="entry name" value="ABC_TM2"/>
    <property type="match status" value="1"/>
</dbReference>
<reference evidence="11 12" key="1">
    <citation type="submission" date="2019-08" db="EMBL/GenBank/DDBJ databases">
        <title>In-depth cultivation of the pig gut microbiome towards novel bacterial diversity and tailored functional studies.</title>
        <authorList>
            <person name="Wylensek D."/>
            <person name="Hitch T.C.A."/>
            <person name="Clavel T."/>
        </authorList>
    </citation>
    <scope>NUCLEOTIDE SEQUENCE [LARGE SCALE GENOMIC DNA]</scope>
    <source>
        <strain evidence="11 12">WCA-693-APC-5D-A</strain>
    </source>
</reference>
<feature type="transmembrane region" description="Helical" evidence="9">
    <location>
        <begin position="38"/>
        <end position="59"/>
    </location>
</feature>
<proteinExistence type="inferred from homology"/>
<dbReference type="GO" id="GO:0015920">
    <property type="term" value="P:lipopolysaccharide transport"/>
    <property type="evidence" value="ECO:0007669"/>
    <property type="project" value="TreeGrafter"/>
</dbReference>
<evidence type="ECO:0000313" key="12">
    <source>
        <dbReference type="Proteomes" id="UP000433181"/>
    </source>
</evidence>
<evidence type="ECO:0000256" key="2">
    <source>
        <dbReference type="ARBA" id="ARBA00007783"/>
    </source>
</evidence>
<comment type="subcellular location">
    <subcellularLocation>
        <location evidence="1">Cell inner membrane</location>
        <topology evidence="1">Multi-pass membrane protein</topology>
    </subcellularLocation>
    <subcellularLocation>
        <location evidence="9">Cell membrane</location>
        <topology evidence="9">Multi-pass membrane protein</topology>
    </subcellularLocation>
</comment>
<feature type="transmembrane region" description="Helical" evidence="9">
    <location>
        <begin position="139"/>
        <end position="167"/>
    </location>
</feature>
<dbReference type="EMBL" id="VUNR01000022">
    <property type="protein sequence ID" value="MSU09384.1"/>
    <property type="molecule type" value="Genomic_DNA"/>
</dbReference>
<dbReference type="Proteomes" id="UP000433181">
    <property type="component" value="Unassembled WGS sequence"/>
</dbReference>
<evidence type="ECO:0000313" key="11">
    <source>
        <dbReference type="EMBL" id="MSU09384.1"/>
    </source>
</evidence>
<keyword evidence="4 9" id="KW-1003">Cell membrane</keyword>
<evidence type="ECO:0000256" key="1">
    <source>
        <dbReference type="ARBA" id="ARBA00004429"/>
    </source>
</evidence>
<keyword evidence="7 9" id="KW-1133">Transmembrane helix</keyword>
<feature type="domain" description="ABC transmembrane type-2" evidence="10">
    <location>
        <begin position="35"/>
        <end position="255"/>
    </location>
</feature>
<gene>
    <name evidence="11" type="ORF">FYJ84_10340</name>
</gene>
<dbReference type="GeneID" id="96779325"/>
<dbReference type="PANTHER" id="PTHR30413">
    <property type="entry name" value="INNER MEMBRANE TRANSPORT PERMEASE"/>
    <property type="match status" value="1"/>
</dbReference>
<evidence type="ECO:0000256" key="3">
    <source>
        <dbReference type="ARBA" id="ARBA00022448"/>
    </source>
</evidence>
<evidence type="ECO:0000256" key="8">
    <source>
        <dbReference type="ARBA" id="ARBA00023136"/>
    </source>
</evidence>
<evidence type="ECO:0000259" key="10">
    <source>
        <dbReference type="PROSITE" id="PS51012"/>
    </source>
</evidence>